<dbReference type="AlphaFoldDB" id="A0AAN7CB13"/>
<accession>A0AAN7CB13</accession>
<sequence>MAPYHPDGGYMQYRIIQDYYKRLTQDPLEDVVGHLWHNILSGYFSVREGFALEVQPRPAPRVTKQSNDVTVRYVKHIKQDIKTPLTLIAKNHVSEESKTVAWTDAVNQLTEYMKLARMNSTAPNEDMYGIVTVGHYSRFYVLHTDAPALADHPRTGGAALEFAKHEATIVELLLDIKTKALSPSPAGSQTRPGSSGDARPDFSGRQGR</sequence>
<dbReference type="EMBL" id="MU860084">
    <property type="protein sequence ID" value="KAK4238746.1"/>
    <property type="molecule type" value="Genomic_DNA"/>
</dbReference>
<proteinExistence type="predicted"/>
<evidence type="ECO:0000256" key="1">
    <source>
        <dbReference type="SAM" id="MobiDB-lite"/>
    </source>
</evidence>
<gene>
    <name evidence="2" type="ORF">C8A03DRAFT_33206</name>
</gene>
<reference evidence="2" key="1">
    <citation type="journal article" date="2023" name="Mol. Phylogenet. Evol.">
        <title>Genome-scale phylogeny and comparative genomics of the fungal order Sordariales.</title>
        <authorList>
            <person name="Hensen N."/>
            <person name="Bonometti L."/>
            <person name="Westerberg I."/>
            <person name="Brannstrom I.O."/>
            <person name="Guillou S."/>
            <person name="Cros-Aarteil S."/>
            <person name="Calhoun S."/>
            <person name="Haridas S."/>
            <person name="Kuo A."/>
            <person name="Mondo S."/>
            <person name="Pangilinan J."/>
            <person name="Riley R."/>
            <person name="LaButti K."/>
            <person name="Andreopoulos B."/>
            <person name="Lipzen A."/>
            <person name="Chen C."/>
            <person name="Yan M."/>
            <person name="Daum C."/>
            <person name="Ng V."/>
            <person name="Clum A."/>
            <person name="Steindorff A."/>
            <person name="Ohm R.A."/>
            <person name="Martin F."/>
            <person name="Silar P."/>
            <person name="Natvig D.O."/>
            <person name="Lalanne C."/>
            <person name="Gautier V."/>
            <person name="Ament-Velasquez S.L."/>
            <person name="Kruys A."/>
            <person name="Hutchinson M.I."/>
            <person name="Powell A.J."/>
            <person name="Barry K."/>
            <person name="Miller A.N."/>
            <person name="Grigoriev I.V."/>
            <person name="Debuchy R."/>
            <person name="Gladieux P."/>
            <person name="Hiltunen Thoren M."/>
            <person name="Johannesson H."/>
        </authorList>
    </citation>
    <scope>NUCLEOTIDE SEQUENCE</scope>
    <source>
        <strain evidence="2">CBS 532.94</strain>
    </source>
</reference>
<name>A0AAN7CB13_9PEZI</name>
<keyword evidence="3" id="KW-1185">Reference proteome</keyword>
<evidence type="ECO:0000313" key="3">
    <source>
        <dbReference type="Proteomes" id="UP001303760"/>
    </source>
</evidence>
<comment type="caution">
    <text evidence="2">The sequence shown here is derived from an EMBL/GenBank/DDBJ whole genome shotgun (WGS) entry which is preliminary data.</text>
</comment>
<reference evidence="2" key="2">
    <citation type="submission" date="2023-05" db="EMBL/GenBank/DDBJ databases">
        <authorList>
            <consortium name="Lawrence Berkeley National Laboratory"/>
            <person name="Steindorff A."/>
            <person name="Hensen N."/>
            <person name="Bonometti L."/>
            <person name="Westerberg I."/>
            <person name="Brannstrom I.O."/>
            <person name="Guillou S."/>
            <person name="Cros-Aarteil S."/>
            <person name="Calhoun S."/>
            <person name="Haridas S."/>
            <person name="Kuo A."/>
            <person name="Mondo S."/>
            <person name="Pangilinan J."/>
            <person name="Riley R."/>
            <person name="Labutti K."/>
            <person name="Andreopoulos B."/>
            <person name="Lipzen A."/>
            <person name="Chen C."/>
            <person name="Yanf M."/>
            <person name="Daum C."/>
            <person name="Ng V."/>
            <person name="Clum A."/>
            <person name="Ohm R."/>
            <person name="Martin F."/>
            <person name="Silar P."/>
            <person name="Natvig D."/>
            <person name="Lalanne C."/>
            <person name="Gautier V."/>
            <person name="Ament-Velasquez S.L."/>
            <person name="Kruys A."/>
            <person name="Hutchinson M.I."/>
            <person name="Powell A.J."/>
            <person name="Barry K."/>
            <person name="Miller A.N."/>
            <person name="Grigoriev I.V."/>
            <person name="Debuchy R."/>
            <person name="Gladieux P."/>
            <person name="Thoren M.H."/>
            <person name="Johannesson H."/>
        </authorList>
    </citation>
    <scope>NUCLEOTIDE SEQUENCE</scope>
    <source>
        <strain evidence="2">CBS 532.94</strain>
    </source>
</reference>
<organism evidence="2 3">
    <name type="scientific">Achaetomium macrosporum</name>
    <dbReference type="NCBI Taxonomy" id="79813"/>
    <lineage>
        <taxon>Eukaryota</taxon>
        <taxon>Fungi</taxon>
        <taxon>Dikarya</taxon>
        <taxon>Ascomycota</taxon>
        <taxon>Pezizomycotina</taxon>
        <taxon>Sordariomycetes</taxon>
        <taxon>Sordariomycetidae</taxon>
        <taxon>Sordariales</taxon>
        <taxon>Chaetomiaceae</taxon>
        <taxon>Achaetomium</taxon>
    </lineage>
</organism>
<dbReference type="Proteomes" id="UP001303760">
    <property type="component" value="Unassembled WGS sequence"/>
</dbReference>
<evidence type="ECO:0000313" key="2">
    <source>
        <dbReference type="EMBL" id="KAK4238746.1"/>
    </source>
</evidence>
<feature type="region of interest" description="Disordered" evidence="1">
    <location>
        <begin position="181"/>
        <end position="208"/>
    </location>
</feature>
<protein>
    <submittedName>
        <fullName evidence="2">Uncharacterized protein</fullName>
    </submittedName>
</protein>